<accession>A0ABP2XEM6</accession>
<dbReference type="Gene3D" id="3.40.50.2300">
    <property type="match status" value="2"/>
</dbReference>
<name>A0ABP2XEM6_9CHLA</name>
<comment type="caution">
    <text evidence="1">The sequence shown here is derived from an EMBL/GenBank/DDBJ whole genome shotgun (WGS) entry which is preliminary data.</text>
</comment>
<evidence type="ECO:0000313" key="1">
    <source>
        <dbReference type="EMBL" id="EQM62900.1"/>
    </source>
</evidence>
<dbReference type="EMBL" id="APJW01000001">
    <property type="protein sequence ID" value="EQM62900.1"/>
    <property type="molecule type" value="Genomic_DNA"/>
</dbReference>
<dbReference type="PANTHER" id="PTHR35271:SF1">
    <property type="entry name" value="ABC TRANSPORTER, SUBSTRATE-BINDING LIPOPROTEIN"/>
    <property type="match status" value="1"/>
</dbReference>
<dbReference type="PANTHER" id="PTHR35271">
    <property type="entry name" value="ABC TRANSPORTER, SUBSTRATE-BINDING LIPOPROTEIN-RELATED"/>
    <property type="match status" value="1"/>
</dbReference>
<dbReference type="Proteomes" id="UP000016064">
    <property type="component" value="Unassembled WGS sequence"/>
</dbReference>
<reference evidence="1 2" key="1">
    <citation type="submission" date="2013-07" db="EMBL/GenBank/DDBJ databases">
        <title>Isolation of a new Chlamydia species from the feral Sacred Ibis (Threskiornis aethiopicus): Chlamydia ibidis.</title>
        <authorList>
            <person name="Vorimore F."/>
            <person name="Hsia R.-C."/>
            <person name="Huot-Creasy H."/>
            <person name="Bastian S."/>
            <person name="Deruyter L."/>
            <person name="Passet A."/>
            <person name="Sachse K."/>
            <person name="Bavoil P."/>
            <person name="Myers G."/>
            <person name="Laroucau K."/>
        </authorList>
    </citation>
    <scope>NUCLEOTIDE SEQUENCE [LARGE SCALE GENOMIC DNA]</scope>
    <source>
        <strain evidence="1 2">10-1398/6</strain>
    </source>
</reference>
<gene>
    <name evidence="1" type="ORF">H359_0331</name>
</gene>
<proteinExistence type="predicted"/>
<dbReference type="RefSeq" id="WP_020370972.1">
    <property type="nucleotide sequence ID" value="NZ_APJW01000001.1"/>
</dbReference>
<sequence>MIFFRTLTRYILFLSLLCSLITVFFSSTRPKVVSPKVAIFFSFTHTLLEDCCASCIEVLKTFDHAPEITLVNADDNLVKAKKIARALHRDPNVISIITLGSTATRVMSQIEKRKPIIYAAVPDSDMLSFPKDQTNIHGVNDSLDINQCCFAIQTVAVNPESLVYLKPAEPYPSTLQNEIAKKLNASGIQVTEISVTPANFKTRIKQAISKRPSAIFIPFSSLPHKYGTSFIEDILKENIPIITDDLSLVSEGACVACGVDFKKSGIQVAQMVYHLLYHHDDIEGLRKIIADPIPQTTTFNEDVIRRLGLKINKTERKQFRSIVFKENKEKKPIAKAEKSKNEKTSVA</sequence>
<dbReference type="InterPro" id="IPR028082">
    <property type="entry name" value="Peripla_BP_I"/>
</dbReference>
<dbReference type="Pfam" id="PF04392">
    <property type="entry name" value="ABC_sub_bind"/>
    <property type="match status" value="1"/>
</dbReference>
<evidence type="ECO:0000313" key="2">
    <source>
        <dbReference type="Proteomes" id="UP000016064"/>
    </source>
</evidence>
<keyword evidence="2" id="KW-1185">Reference proteome</keyword>
<dbReference type="SUPFAM" id="SSF53822">
    <property type="entry name" value="Periplasmic binding protein-like I"/>
    <property type="match status" value="1"/>
</dbReference>
<dbReference type="InterPro" id="IPR007487">
    <property type="entry name" value="ABC_transpt-TYRBP-like"/>
</dbReference>
<organism evidence="1 2">
    <name type="scientific">Chlamydia ibidis 10-1398/6</name>
    <dbReference type="NCBI Taxonomy" id="1046581"/>
    <lineage>
        <taxon>Bacteria</taxon>
        <taxon>Pseudomonadati</taxon>
        <taxon>Chlamydiota</taxon>
        <taxon>Chlamydiia</taxon>
        <taxon>Chlamydiales</taxon>
        <taxon>Chlamydiaceae</taxon>
        <taxon>Chlamydia/Chlamydophila group</taxon>
        <taxon>Chlamydia</taxon>
    </lineage>
</organism>
<protein>
    <submittedName>
        <fullName evidence="1">ABC transporter substrate binding family protein</fullName>
    </submittedName>
</protein>